<evidence type="ECO:0000313" key="2">
    <source>
        <dbReference type="Proteomes" id="UP000032305"/>
    </source>
</evidence>
<dbReference type="AlphaFoldDB" id="A0A0A1W5V9"/>
<sequence>MEAGELRFYLKGMPVAKNEAKGAEGGEDIGAECGIIMPIATMPDYPAGHWEAMLELISRGVSKAGMKPQPVWANGPADVIQERIVRNLYEQPYAVCDVSGLNPNVMFELGIRLAFGKPTIIVNDGVIRAPFDIGPAEYVPYDRSLHFQVAEDFVVRLAAKIEAVKSVVQQGNYRPYIKTFGPIELGAPGNESVPLGKAVLDQLSTLAAEMRAVKQSLPNTIRDKLVVSDKQVDLYAPNSEVALSNVFNVLPIAITEVTNRILDRYPEAIVSEFARGMIVVSATGKSPAQRHAMEFAIRKIITDVEGGI</sequence>
<proteinExistence type="predicted"/>
<evidence type="ECO:0000313" key="1">
    <source>
        <dbReference type="EMBL" id="GAM00541.1"/>
    </source>
</evidence>
<name>A0A0A1W5V9_9SPHN</name>
<reference evidence="1 2" key="1">
    <citation type="submission" date="2014-11" db="EMBL/GenBank/DDBJ databases">
        <title>Whole genome shotgun sequence of Sphingomonas parapaucimobilis NBRC 15100.</title>
        <authorList>
            <person name="Katano-Makiyama Y."/>
            <person name="Hosoyama A."/>
            <person name="Hashimoto M."/>
            <person name="Hosoyama Y."/>
            <person name="Noguchi M."/>
            <person name="Numata M."/>
            <person name="Tsuchikane K."/>
            <person name="Hirakata S."/>
            <person name="Uohara A."/>
            <person name="Shimodaira J."/>
            <person name="Ohji S."/>
            <person name="Ichikawa N."/>
            <person name="Kimura A."/>
            <person name="Yamazoe A."/>
            <person name="Fujita N."/>
        </authorList>
    </citation>
    <scope>NUCLEOTIDE SEQUENCE [LARGE SCALE GENOMIC DNA]</scope>
    <source>
        <strain evidence="1 2">NBRC 15100</strain>
    </source>
</reference>
<protein>
    <submittedName>
        <fullName evidence="1">Uncharacterized protein</fullName>
    </submittedName>
</protein>
<dbReference type="Proteomes" id="UP000032305">
    <property type="component" value="Unassembled WGS sequence"/>
</dbReference>
<accession>A0A0A1W5V9</accession>
<comment type="caution">
    <text evidence="1">The sequence shown here is derived from an EMBL/GenBank/DDBJ whole genome shotgun (WGS) entry which is preliminary data.</text>
</comment>
<gene>
    <name evidence="1" type="ORF">SP5_034_01150</name>
</gene>
<keyword evidence="2" id="KW-1185">Reference proteome</keyword>
<organism evidence="1 2">
    <name type="scientific">Sphingomonas parapaucimobilis NBRC 15100</name>
    <dbReference type="NCBI Taxonomy" id="1219049"/>
    <lineage>
        <taxon>Bacteria</taxon>
        <taxon>Pseudomonadati</taxon>
        <taxon>Pseudomonadota</taxon>
        <taxon>Alphaproteobacteria</taxon>
        <taxon>Sphingomonadales</taxon>
        <taxon>Sphingomonadaceae</taxon>
        <taxon>Sphingomonas</taxon>
    </lineage>
</organism>
<dbReference type="EMBL" id="BBPI01000034">
    <property type="protein sequence ID" value="GAM00541.1"/>
    <property type="molecule type" value="Genomic_DNA"/>
</dbReference>
<dbReference type="eggNOG" id="ENOG5033UZM">
    <property type="taxonomic scope" value="Bacteria"/>
</dbReference>